<dbReference type="AlphaFoldDB" id="A0A8J3US64"/>
<keyword evidence="1" id="KW-0560">Oxidoreductase</keyword>
<protein>
    <submittedName>
        <fullName evidence="3">PPOX class F420-dependent enzyme</fullName>
    </submittedName>
</protein>
<evidence type="ECO:0000313" key="3">
    <source>
        <dbReference type="EMBL" id="GII43635.1"/>
    </source>
</evidence>
<keyword evidence="4" id="KW-1185">Reference proteome</keyword>
<dbReference type="PANTHER" id="PTHR35176">
    <property type="entry name" value="HEME OXYGENASE HI_0854-RELATED"/>
    <property type="match status" value="1"/>
</dbReference>
<evidence type="ECO:0000256" key="1">
    <source>
        <dbReference type="ARBA" id="ARBA00023002"/>
    </source>
</evidence>
<dbReference type="InterPro" id="IPR019920">
    <property type="entry name" value="F420-binding_dom_put"/>
</dbReference>
<dbReference type="InterPro" id="IPR052019">
    <property type="entry name" value="F420H2_bilvrd_red/Heme_oxyg"/>
</dbReference>
<dbReference type="GO" id="GO:0070967">
    <property type="term" value="F:coenzyme F420 binding"/>
    <property type="evidence" value="ECO:0007669"/>
    <property type="project" value="TreeGrafter"/>
</dbReference>
<dbReference type="GO" id="GO:0016627">
    <property type="term" value="F:oxidoreductase activity, acting on the CH-CH group of donors"/>
    <property type="evidence" value="ECO:0007669"/>
    <property type="project" value="TreeGrafter"/>
</dbReference>
<dbReference type="Pfam" id="PF01243">
    <property type="entry name" value="PNPOx_N"/>
    <property type="match status" value="1"/>
</dbReference>
<dbReference type="Proteomes" id="UP000644610">
    <property type="component" value="Unassembled WGS sequence"/>
</dbReference>
<dbReference type="NCBIfam" id="TIGR03618">
    <property type="entry name" value="Rv1155_F420"/>
    <property type="match status" value="1"/>
</dbReference>
<proteinExistence type="predicted"/>
<accession>A0A8J3US64</accession>
<dbReference type="EMBL" id="BOOQ01000001">
    <property type="protein sequence ID" value="GII43635.1"/>
    <property type="molecule type" value="Genomic_DNA"/>
</dbReference>
<evidence type="ECO:0000259" key="2">
    <source>
        <dbReference type="Pfam" id="PF01243"/>
    </source>
</evidence>
<dbReference type="PANTHER" id="PTHR35176:SF1">
    <property type="entry name" value="F420H(2)-DEPENDENT BILIVERDIN REDUCTASE"/>
    <property type="match status" value="1"/>
</dbReference>
<comment type="caution">
    <text evidence="3">The sequence shown here is derived from an EMBL/GenBank/DDBJ whole genome shotgun (WGS) entry which is preliminary data.</text>
</comment>
<gene>
    <name evidence="3" type="ORF">Psi02_00590</name>
</gene>
<organism evidence="3 4">
    <name type="scientific">Planotetraspora silvatica</name>
    <dbReference type="NCBI Taxonomy" id="234614"/>
    <lineage>
        <taxon>Bacteria</taxon>
        <taxon>Bacillati</taxon>
        <taxon>Actinomycetota</taxon>
        <taxon>Actinomycetes</taxon>
        <taxon>Streptosporangiales</taxon>
        <taxon>Streptosporangiaceae</taxon>
        <taxon>Planotetraspora</taxon>
    </lineage>
</organism>
<dbReference type="InterPro" id="IPR012349">
    <property type="entry name" value="Split_barrel_FMN-bd"/>
</dbReference>
<dbReference type="GO" id="GO:0005829">
    <property type="term" value="C:cytosol"/>
    <property type="evidence" value="ECO:0007669"/>
    <property type="project" value="TreeGrafter"/>
</dbReference>
<reference evidence="3" key="1">
    <citation type="submission" date="2021-01" db="EMBL/GenBank/DDBJ databases">
        <title>Whole genome shotgun sequence of Planotetraspora silvatica NBRC 100141.</title>
        <authorList>
            <person name="Komaki H."/>
            <person name="Tamura T."/>
        </authorList>
    </citation>
    <scope>NUCLEOTIDE SEQUENCE</scope>
    <source>
        <strain evidence="3">NBRC 100141</strain>
    </source>
</reference>
<dbReference type="InterPro" id="IPR011576">
    <property type="entry name" value="Pyridox_Oxase_N"/>
</dbReference>
<sequence length="141" mass="15553">MEVMTDAEWREFVMTGTRTGKLAVARADGRPHVTPIWFVLDGDDVVFNTGETGVKGKALQRDPRATLCVDDDRAPYAFVMIEGEVTISSDLDDLIKWASVIGGRYMGQDRAGEFGERNGVPGELLVRLRIDRVVAIRNIAA</sequence>
<feature type="domain" description="Pyridoxamine 5'-phosphate oxidase N-terminal" evidence="2">
    <location>
        <begin position="7"/>
        <end position="133"/>
    </location>
</feature>
<dbReference type="Gene3D" id="2.30.110.10">
    <property type="entry name" value="Electron Transport, Fmn-binding Protein, Chain A"/>
    <property type="match status" value="1"/>
</dbReference>
<name>A0A8J3US64_9ACTN</name>
<dbReference type="SUPFAM" id="SSF50475">
    <property type="entry name" value="FMN-binding split barrel"/>
    <property type="match status" value="1"/>
</dbReference>
<evidence type="ECO:0000313" key="4">
    <source>
        <dbReference type="Proteomes" id="UP000644610"/>
    </source>
</evidence>